<keyword evidence="3" id="KW-1185">Reference proteome</keyword>
<organism evidence="2 3">
    <name type="scientific">Secundilactobacillus hailunensis</name>
    <dbReference type="NCBI Taxonomy" id="2559923"/>
    <lineage>
        <taxon>Bacteria</taxon>
        <taxon>Bacillati</taxon>
        <taxon>Bacillota</taxon>
        <taxon>Bacilli</taxon>
        <taxon>Lactobacillales</taxon>
        <taxon>Lactobacillaceae</taxon>
        <taxon>Secundilactobacillus</taxon>
    </lineage>
</organism>
<gene>
    <name evidence="2" type="ORF">ACFP1H_01925</name>
</gene>
<accession>A0ABW1T5Q1</accession>
<feature type="domain" description="AB hydrolase-1" evidence="1">
    <location>
        <begin position="20"/>
        <end position="255"/>
    </location>
</feature>
<comment type="caution">
    <text evidence="2">The sequence shown here is derived from an EMBL/GenBank/DDBJ whole genome shotgun (WGS) entry which is preliminary data.</text>
</comment>
<protein>
    <submittedName>
        <fullName evidence="2">Alpha/beta fold hydrolase</fullName>
    </submittedName>
</protein>
<sequence length="268" mass="29825">MKFYKQQLAYQVFGDGQPIYFLHGMSLSGISMSGVYEKIVAQSQFRRYYVDLPGMGASQNVSGIQSADDVADLLAAFIQETAGDAPVIIVGHSYGGYLAFILAQRLSNVVGIFNTCPVVIAASDQRHVAQHVTKVVDAVPNDGSAAMKGYYFMNVIISLKTWAAYQHQVVPGQQQFNSQFWDSIRQNGHYAISNEAQLFDQLAERMIPIYVLLGRHDNIVGYEDHLAKLKRLPNSHVVIDDNAGHSLLIDDPKLVDQQWQQFMRAVAI</sequence>
<dbReference type="PANTHER" id="PTHR43798:SF6">
    <property type="entry name" value="HYDROLASE, PUTATIVE (AFU_ORTHOLOGUE AFUA_4G13070)-RELATED"/>
    <property type="match status" value="1"/>
</dbReference>
<name>A0ABW1T5Q1_9LACO</name>
<dbReference type="PRINTS" id="PR00111">
    <property type="entry name" value="ABHYDROLASE"/>
</dbReference>
<dbReference type="InterPro" id="IPR029058">
    <property type="entry name" value="AB_hydrolase_fold"/>
</dbReference>
<dbReference type="Pfam" id="PF12697">
    <property type="entry name" value="Abhydrolase_6"/>
    <property type="match status" value="1"/>
</dbReference>
<evidence type="ECO:0000259" key="1">
    <source>
        <dbReference type="Pfam" id="PF12697"/>
    </source>
</evidence>
<dbReference type="PANTHER" id="PTHR43798">
    <property type="entry name" value="MONOACYLGLYCEROL LIPASE"/>
    <property type="match status" value="1"/>
</dbReference>
<proteinExistence type="predicted"/>
<dbReference type="RefSeq" id="WP_171001230.1">
    <property type="nucleotide sequence ID" value="NZ_BJDO01000020.1"/>
</dbReference>
<dbReference type="InterPro" id="IPR050266">
    <property type="entry name" value="AB_hydrolase_sf"/>
</dbReference>
<dbReference type="GO" id="GO:0016787">
    <property type="term" value="F:hydrolase activity"/>
    <property type="evidence" value="ECO:0007669"/>
    <property type="project" value="UniProtKB-KW"/>
</dbReference>
<dbReference type="EMBL" id="JBHSSA010000025">
    <property type="protein sequence ID" value="MFC6253361.1"/>
    <property type="molecule type" value="Genomic_DNA"/>
</dbReference>
<dbReference type="InterPro" id="IPR000073">
    <property type="entry name" value="AB_hydrolase_1"/>
</dbReference>
<dbReference type="Proteomes" id="UP001596190">
    <property type="component" value="Unassembled WGS sequence"/>
</dbReference>
<evidence type="ECO:0000313" key="3">
    <source>
        <dbReference type="Proteomes" id="UP001596190"/>
    </source>
</evidence>
<dbReference type="Gene3D" id="3.40.50.1820">
    <property type="entry name" value="alpha/beta hydrolase"/>
    <property type="match status" value="1"/>
</dbReference>
<evidence type="ECO:0000313" key="2">
    <source>
        <dbReference type="EMBL" id="MFC6253361.1"/>
    </source>
</evidence>
<dbReference type="SUPFAM" id="SSF53474">
    <property type="entry name" value="alpha/beta-Hydrolases"/>
    <property type="match status" value="1"/>
</dbReference>
<reference evidence="3" key="1">
    <citation type="journal article" date="2019" name="Int. J. Syst. Evol. Microbiol.">
        <title>The Global Catalogue of Microorganisms (GCM) 10K type strain sequencing project: providing services to taxonomists for standard genome sequencing and annotation.</title>
        <authorList>
            <consortium name="The Broad Institute Genomics Platform"/>
            <consortium name="The Broad Institute Genome Sequencing Center for Infectious Disease"/>
            <person name="Wu L."/>
            <person name="Ma J."/>
        </authorList>
    </citation>
    <scope>NUCLEOTIDE SEQUENCE [LARGE SCALE GENOMIC DNA]</scope>
    <source>
        <strain evidence="3">CCM 8950</strain>
    </source>
</reference>
<keyword evidence="2" id="KW-0378">Hydrolase</keyword>